<evidence type="ECO:0000313" key="4">
    <source>
        <dbReference type="Proteomes" id="UP000439903"/>
    </source>
</evidence>
<dbReference type="Gene3D" id="3.30.450.40">
    <property type="match status" value="1"/>
</dbReference>
<dbReference type="PRINTS" id="PR00344">
    <property type="entry name" value="BCTRLSENSOR"/>
</dbReference>
<keyword evidence="1" id="KW-0597">Phosphoprotein</keyword>
<accession>A0A8H4B304</accession>
<dbReference type="EMBL" id="WTPW01000038">
    <property type="protein sequence ID" value="KAF0555775.1"/>
    <property type="molecule type" value="Genomic_DNA"/>
</dbReference>
<dbReference type="PANTHER" id="PTHR43719:SF28">
    <property type="entry name" value="PEROXIDE STRESS-ACTIVATED HISTIDINE KINASE MAK1-RELATED"/>
    <property type="match status" value="1"/>
</dbReference>
<evidence type="ECO:0000313" key="3">
    <source>
        <dbReference type="EMBL" id="KAF0555775.1"/>
    </source>
</evidence>
<dbReference type="GO" id="GO:0000155">
    <property type="term" value="F:phosphorelay sensor kinase activity"/>
    <property type="evidence" value="ECO:0007669"/>
    <property type="project" value="InterPro"/>
</dbReference>
<dbReference type="InterPro" id="IPR003661">
    <property type="entry name" value="HisK_dim/P_dom"/>
</dbReference>
<dbReference type="InterPro" id="IPR050956">
    <property type="entry name" value="2C_system_His_kinase"/>
</dbReference>
<dbReference type="OrthoDB" id="5378913at2759"/>
<dbReference type="Gene3D" id="3.30.565.10">
    <property type="entry name" value="Histidine kinase-like ATPase, C-terminal domain"/>
    <property type="match status" value="1"/>
</dbReference>
<keyword evidence="3" id="KW-0808">Transferase</keyword>
<protein>
    <submittedName>
        <fullName evidence="3">Protein-histidine kinase</fullName>
    </submittedName>
</protein>
<keyword evidence="3" id="KW-0418">Kinase</keyword>
<sequence length="466" mass="53275">MCLDKGADDYLVKLFSTQELIYQDIKQLLLSIIRKILSEPDLDKTLLNITKESYRRLPCEKIFIISKELSKYNKRVITYEYNLEDLTPIINPFTEINEIRLDDNFWGWIKVHKSQNSIWFDFEIELLQQISNYISLAITYAKLLEEIGEKEIQIKAAEFANNAKTQILGNTSHELRTLLGAVVGMIPSLEGTDLTNEQKDMLNIISNAADIVLSIYLYYKYNFLYYTQWHAKTVFGMPVGHVTMACHLWHALATLPVTLSIVNDVLNVAKLEAKKFILVNRTFDLLISLESTIGKKTVTKNIELIVNCEIDMLLKYVKSDPERVKFTYEGEIVLTISLQPREVIEENNDENSSYDQVVKKENLLIQLCNTGIGFSQADMSITKKQDGAGLGLSICKNLVEINGGEIKCQKVDTFNTFEKENNKEETINFILELNELLIGSNNLAIIFLASPSNERIILAIELIKKF</sequence>
<dbReference type="Pfam" id="PF00512">
    <property type="entry name" value="HisKA"/>
    <property type="match status" value="1"/>
</dbReference>
<comment type="caution">
    <text evidence="3">The sequence shown here is derived from an EMBL/GenBank/DDBJ whole genome shotgun (WGS) entry which is preliminary data.</text>
</comment>
<gene>
    <name evidence="3" type="ORF">F8M41_016769</name>
</gene>
<dbReference type="CDD" id="cd00082">
    <property type="entry name" value="HisKA"/>
    <property type="match status" value="1"/>
</dbReference>
<keyword evidence="4" id="KW-1185">Reference proteome</keyword>
<dbReference type="SUPFAM" id="SSF47384">
    <property type="entry name" value="Homodimeric domain of signal transducing histidine kinase"/>
    <property type="match status" value="1"/>
</dbReference>
<dbReference type="InterPro" id="IPR029016">
    <property type="entry name" value="GAF-like_dom_sf"/>
</dbReference>
<evidence type="ECO:0000256" key="1">
    <source>
        <dbReference type="ARBA" id="ARBA00022553"/>
    </source>
</evidence>
<organism evidence="3 4">
    <name type="scientific">Gigaspora margarita</name>
    <dbReference type="NCBI Taxonomy" id="4874"/>
    <lineage>
        <taxon>Eukaryota</taxon>
        <taxon>Fungi</taxon>
        <taxon>Fungi incertae sedis</taxon>
        <taxon>Mucoromycota</taxon>
        <taxon>Glomeromycotina</taxon>
        <taxon>Glomeromycetes</taxon>
        <taxon>Diversisporales</taxon>
        <taxon>Gigasporaceae</taxon>
        <taxon>Gigaspora</taxon>
    </lineage>
</organism>
<proteinExistence type="predicted"/>
<feature type="domain" description="Signal transduction histidine kinase dimerisation/phosphoacceptor" evidence="2">
    <location>
        <begin position="163"/>
        <end position="232"/>
    </location>
</feature>
<dbReference type="SMART" id="SM00388">
    <property type="entry name" value="HisKA"/>
    <property type="match status" value="1"/>
</dbReference>
<name>A0A8H4B304_GIGMA</name>
<dbReference type="InterPro" id="IPR036890">
    <property type="entry name" value="HATPase_C_sf"/>
</dbReference>
<dbReference type="PANTHER" id="PTHR43719">
    <property type="entry name" value="TWO-COMPONENT HISTIDINE KINASE"/>
    <property type="match status" value="1"/>
</dbReference>
<dbReference type="InterPro" id="IPR004358">
    <property type="entry name" value="Sig_transdc_His_kin-like_C"/>
</dbReference>
<dbReference type="Gene3D" id="1.10.287.130">
    <property type="match status" value="1"/>
</dbReference>
<dbReference type="AlphaFoldDB" id="A0A8H4B304"/>
<dbReference type="SUPFAM" id="SSF55874">
    <property type="entry name" value="ATPase domain of HSP90 chaperone/DNA topoisomerase II/histidine kinase"/>
    <property type="match status" value="1"/>
</dbReference>
<reference evidence="3 4" key="1">
    <citation type="journal article" date="2019" name="Environ. Microbiol.">
        <title>At the nexus of three kingdoms: the genome of the mycorrhizal fungus Gigaspora margarita provides insights into plant, endobacterial and fungal interactions.</title>
        <authorList>
            <person name="Venice F."/>
            <person name="Ghignone S."/>
            <person name="Salvioli di Fossalunga A."/>
            <person name="Amselem J."/>
            <person name="Novero M."/>
            <person name="Xianan X."/>
            <person name="Sedzielewska Toro K."/>
            <person name="Morin E."/>
            <person name="Lipzen A."/>
            <person name="Grigoriev I.V."/>
            <person name="Henrissat B."/>
            <person name="Martin F.M."/>
            <person name="Bonfante P."/>
        </authorList>
    </citation>
    <scope>NUCLEOTIDE SEQUENCE [LARGE SCALE GENOMIC DNA]</scope>
    <source>
        <strain evidence="3 4">BEG34</strain>
    </source>
</reference>
<dbReference type="Proteomes" id="UP000439903">
    <property type="component" value="Unassembled WGS sequence"/>
</dbReference>
<dbReference type="InterPro" id="IPR036097">
    <property type="entry name" value="HisK_dim/P_sf"/>
</dbReference>
<evidence type="ECO:0000259" key="2">
    <source>
        <dbReference type="SMART" id="SM00388"/>
    </source>
</evidence>
<dbReference type="SUPFAM" id="SSF55781">
    <property type="entry name" value="GAF domain-like"/>
    <property type="match status" value="1"/>
</dbReference>